<dbReference type="EMBL" id="JAAMPC010000012">
    <property type="protein sequence ID" value="KAG2273791.1"/>
    <property type="molecule type" value="Genomic_DNA"/>
</dbReference>
<proteinExistence type="predicted"/>
<name>A0A8X7QPA9_BRACI</name>
<gene>
    <name evidence="1" type="ORF">Bca52824_056346</name>
</gene>
<evidence type="ECO:0000313" key="2">
    <source>
        <dbReference type="Proteomes" id="UP000886595"/>
    </source>
</evidence>
<sequence>MATKMWRFGWLGEEVLKVCVSTHKSFTFCEAQMFEEPIVVQTWLGLMTSRKVDFDRFILLSKWKRMVLSVVSHNRDDFNFGYDRKRKSSEVSMLVLELKKEAVSNYGLTVLNSFKLCWLMVWSGLYMLVPYCEAIR</sequence>
<organism evidence="1 2">
    <name type="scientific">Brassica carinata</name>
    <name type="common">Ethiopian mustard</name>
    <name type="synonym">Abyssinian cabbage</name>
    <dbReference type="NCBI Taxonomy" id="52824"/>
    <lineage>
        <taxon>Eukaryota</taxon>
        <taxon>Viridiplantae</taxon>
        <taxon>Streptophyta</taxon>
        <taxon>Embryophyta</taxon>
        <taxon>Tracheophyta</taxon>
        <taxon>Spermatophyta</taxon>
        <taxon>Magnoliopsida</taxon>
        <taxon>eudicotyledons</taxon>
        <taxon>Gunneridae</taxon>
        <taxon>Pentapetalae</taxon>
        <taxon>rosids</taxon>
        <taxon>malvids</taxon>
        <taxon>Brassicales</taxon>
        <taxon>Brassicaceae</taxon>
        <taxon>Brassiceae</taxon>
        <taxon>Brassica</taxon>
    </lineage>
</organism>
<comment type="caution">
    <text evidence="1">The sequence shown here is derived from an EMBL/GenBank/DDBJ whole genome shotgun (WGS) entry which is preliminary data.</text>
</comment>
<dbReference type="Proteomes" id="UP000886595">
    <property type="component" value="Unassembled WGS sequence"/>
</dbReference>
<keyword evidence="2" id="KW-1185">Reference proteome</keyword>
<dbReference type="AlphaFoldDB" id="A0A8X7QPA9"/>
<dbReference type="OrthoDB" id="10341299at2759"/>
<reference evidence="1 2" key="1">
    <citation type="submission" date="2020-02" db="EMBL/GenBank/DDBJ databases">
        <authorList>
            <person name="Ma Q."/>
            <person name="Huang Y."/>
            <person name="Song X."/>
            <person name="Pei D."/>
        </authorList>
    </citation>
    <scope>NUCLEOTIDE SEQUENCE [LARGE SCALE GENOMIC DNA]</scope>
    <source>
        <strain evidence="1">Sxm20200214</strain>
        <tissue evidence="1">Leaf</tissue>
    </source>
</reference>
<evidence type="ECO:0000313" key="1">
    <source>
        <dbReference type="EMBL" id="KAG2273791.1"/>
    </source>
</evidence>
<protein>
    <submittedName>
        <fullName evidence="1">Uncharacterized protein</fullName>
    </submittedName>
</protein>
<accession>A0A8X7QPA9</accession>